<evidence type="ECO:0000313" key="2">
    <source>
        <dbReference type="EMBL" id="KAJ1103657.1"/>
    </source>
</evidence>
<evidence type="ECO:0000313" key="3">
    <source>
        <dbReference type="Proteomes" id="UP001066276"/>
    </source>
</evidence>
<keyword evidence="3" id="KW-1185">Reference proteome</keyword>
<proteinExistence type="predicted"/>
<organism evidence="2 3">
    <name type="scientific">Pleurodeles waltl</name>
    <name type="common">Iberian ribbed newt</name>
    <dbReference type="NCBI Taxonomy" id="8319"/>
    <lineage>
        <taxon>Eukaryota</taxon>
        <taxon>Metazoa</taxon>
        <taxon>Chordata</taxon>
        <taxon>Craniata</taxon>
        <taxon>Vertebrata</taxon>
        <taxon>Euteleostomi</taxon>
        <taxon>Amphibia</taxon>
        <taxon>Batrachia</taxon>
        <taxon>Caudata</taxon>
        <taxon>Salamandroidea</taxon>
        <taxon>Salamandridae</taxon>
        <taxon>Pleurodelinae</taxon>
        <taxon>Pleurodeles</taxon>
    </lineage>
</organism>
<protein>
    <submittedName>
        <fullName evidence="2">Uncharacterized protein</fullName>
    </submittedName>
</protein>
<accession>A0AAV7MK04</accession>
<dbReference type="EMBL" id="JANPWB010000013">
    <property type="protein sequence ID" value="KAJ1103657.1"/>
    <property type="molecule type" value="Genomic_DNA"/>
</dbReference>
<dbReference type="Proteomes" id="UP001066276">
    <property type="component" value="Chromosome 9"/>
</dbReference>
<sequence length="193" mass="21076">MGTSLWNPHDPTEPPRTPGIGGDAEVGATVHLPRVLGIQTADKGMGHTKTTIEKQVLHSRCILLDNSLTQAPEDYAPPTNGTPQVDNLDIIFQKIQLRAITTDNSLLKDDQLKLADKVRTNKQTLTTLAPCQGQHSAQLTQLCRHNCADCAEQLQNCMDDVQEQCPDSGTLRTVVAPSGLCKPFVVERAHWPP</sequence>
<feature type="region of interest" description="Disordered" evidence="1">
    <location>
        <begin position="1"/>
        <end position="25"/>
    </location>
</feature>
<dbReference type="AlphaFoldDB" id="A0AAV7MK04"/>
<reference evidence="2" key="1">
    <citation type="journal article" date="2022" name="bioRxiv">
        <title>Sequencing and chromosome-scale assembly of the giantPleurodeles waltlgenome.</title>
        <authorList>
            <person name="Brown T."/>
            <person name="Elewa A."/>
            <person name="Iarovenko S."/>
            <person name="Subramanian E."/>
            <person name="Araus A.J."/>
            <person name="Petzold A."/>
            <person name="Susuki M."/>
            <person name="Suzuki K.-i.T."/>
            <person name="Hayashi T."/>
            <person name="Toyoda A."/>
            <person name="Oliveira C."/>
            <person name="Osipova E."/>
            <person name="Leigh N.D."/>
            <person name="Simon A."/>
            <person name="Yun M.H."/>
        </authorList>
    </citation>
    <scope>NUCLEOTIDE SEQUENCE</scope>
    <source>
        <strain evidence="2">20211129_DDA</strain>
        <tissue evidence="2">Liver</tissue>
    </source>
</reference>
<gene>
    <name evidence="2" type="ORF">NDU88_001078</name>
</gene>
<name>A0AAV7MK04_PLEWA</name>
<comment type="caution">
    <text evidence="2">The sequence shown here is derived from an EMBL/GenBank/DDBJ whole genome shotgun (WGS) entry which is preliminary data.</text>
</comment>
<evidence type="ECO:0000256" key="1">
    <source>
        <dbReference type="SAM" id="MobiDB-lite"/>
    </source>
</evidence>